<dbReference type="InterPro" id="IPR055356">
    <property type="entry name" value="ZP-N"/>
</dbReference>
<reference evidence="17" key="2">
    <citation type="submission" date="2019-02" db="EMBL/GenBank/DDBJ databases">
        <title>Opniocepnalus argus Var Kimnra genome.</title>
        <authorList>
            <person name="Zhou C."/>
            <person name="Xiao S."/>
        </authorList>
    </citation>
    <scope>NUCLEOTIDE SEQUENCE [LARGE SCALE GENOMIC DNA]</scope>
</reference>
<gene>
    <name evidence="16" type="ORF">EXN66_Car021997</name>
</gene>
<keyword evidence="10" id="KW-1133">Transmembrane helix</keyword>
<dbReference type="InterPro" id="IPR001507">
    <property type="entry name" value="ZP_dom"/>
</dbReference>
<evidence type="ECO:0000256" key="1">
    <source>
        <dbReference type="ARBA" id="ARBA00004498"/>
    </source>
</evidence>
<keyword evidence="9 14" id="KW-0732">Signal</keyword>
<keyword evidence="6 14" id="KW-0272">Extracellular matrix</keyword>
<dbReference type="PROSITE" id="PS51034">
    <property type="entry name" value="ZP_2"/>
    <property type="match status" value="1"/>
</dbReference>
<evidence type="ECO:0000256" key="7">
    <source>
        <dbReference type="ARBA" id="ARBA00022685"/>
    </source>
</evidence>
<dbReference type="GO" id="GO:0007339">
    <property type="term" value="P:binding of sperm to zona pellucida"/>
    <property type="evidence" value="ECO:0007669"/>
    <property type="project" value="UniProtKB-UniRule"/>
</dbReference>
<sequence>MADNIVVGIVGNEAPVGKLGASVRLVMSQWRDEQVQSRIHLTATKEAQERGCCFSNKSPHPVFFTGDSTADQRRDLGHSPVTYQLRSNQLRNPALSKQKLLQPAVEPTFQSLQGSQTRELTSDQVVVKFEERVPVSADSVVVHCGEGEVTMQVKQNFLGNGQFIHPGDLTLGGCTALHVADNILQFQAELHGCGSTMSMTEDVLIYTFSLMYFPRPIGNTFILKTNPAEVLIECHYQRRQHVSSNAMTPTWKPFASNVSAQQQLHFSLHLMTEDWKSPRASSVYNLSDMMHVEVSVRHGHHVPMRVYADSCVSTESPNPYSQPRYAIIRSHGCLTNAKLTGAKSYFMQRSQEDKLQFQLKAFKFHQDPRNSWEETASLGPILLENNPWLTKLSEIPQEPASMLQTHVVIQAETVGRATGVCHTGRKNIGLCFDLQSFPVVRDTGVPPRGRQRKAVV</sequence>
<evidence type="ECO:0000256" key="3">
    <source>
        <dbReference type="ARBA" id="ARBA00017980"/>
    </source>
</evidence>
<proteinExistence type="inferred from homology"/>
<accession>A0A6G1QUU0</accession>
<keyword evidence="8" id="KW-0812">Transmembrane</keyword>
<dbReference type="Gene3D" id="2.60.40.4100">
    <property type="entry name" value="Zona pellucida, ZP-C domain"/>
    <property type="match status" value="1"/>
</dbReference>
<comment type="subcellular location">
    <subcellularLocation>
        <location evidence="1">Secreted</location>
        <location evidence="1">Extracellular space</location>
        <location evidence="1">Extracellular matrix</location>
    </subcellularLocation>
    <subcellularLocation>
        <location evidence="14">Zona pellucida</location>
    </subcellularLocation>
    <subcellularLocation>
        <location evidence="14">Cell membrane</location>
        <topology evidence="14">Single-pass type I membrane protein</topology>
    </subcellularLocation>
</comment>
<name>A0A6G1QUU0_CHAAH</name>
<evidence type="ECO:0000256" key="8">
    <source>
        <dbReference type="ARBA" id="ARBA00022692"/>
    </source>
</evidence>
<dbReference type="GO" id="GO:0035804">
    <property type="term" value="F:structural constituent of egg coat"/>
    <property type="evidence" value="ECO:0007669"/>
    <property type="project" value="UniProtKB-UniRule"/>
</dbReference>
<evidence type="ECO:0000256" key="6">
    <source>
        <dbReference type="ARBA" id="ARBA00022530"/>
    </source>
</evidence>
<dbReference type="PRINTS" id="PR00023">
    <property type="entry name" value="ZPELLUCIDA"/>
</dbReference>
<dbReference type="InterPro" id="IPR055355">
    <property type="entry name" value="ZP-C"/>
</dbReference>
<evidence type="ECO:0000256" key="4">
    <source>
        <dbReference type="ARBA" id="ARBA00022475"/>
    </source>
</evidence>
<evidence type="ECO:0000256" key="9">
    <source>
        <dbReference type="ARBA" id="ARBA00022729"/>
    </source>
</evidence>
<keyword evidence="11" id="KW-0472">Membrane</keyword>
<organism evidence="16 17">
    <name type="scientific">Channa argus</name>
    <name type="common">Northern snakehead</name>
    <name type="synonym">Ophicephalus argus</name>
    <dbReference type="NCBI Taxonomy" id="215402"/>
    <lineage>
        <taxon>Eukaryota</taxon>
        <taxon>Metazoa</taxon>
        <taxon>Chordata</taxon>
        <taxon>Craniata</taxon>
        <taxon>Vertebrata</taxon>
        <taxon>Euteleostomi</taxon>
        <taxon>Actinopterygii</taxon>
        <taxon>Neopterygii</taxon>
        <taxon>Teleostei</taxon>
        <taxon>Neoteleostei</taxon>
        <taxon>Acanthomorphata</taxon>
        <taxon>Anabantaria</taxon>
        <taxon>Anabantiformes</taxon>
        <taxon>Channoidei</taxon>
        <taxon>Channidae</taxon>
        <taxon>Channa</taxon>
    </lineage>
</organism>
<evidence type="ECO:0000256" key="14">
    <source>
        <dbReference type="RuleBase" id="RU367066"/>
    </source>
</evidence>
<dbReference type="GO" id="GO:2000344">
    <property type="term" value="P:positive regulation of acrosome reaction"/>
    <property type="evidence" value="ECO:0007669"/>
    <property type="project" value="UniProtKB-UniRule"/>
</dbReference>
<comment type="domain">
    <text evidence="14">The ZP domain is involved in the polymerization of the ZP proteins to form the zona pellucida.</text>
</comment>
<comment type="similarity">
    <text evidence="2 14">Belongs to the ZP domain family. ZPC subfamily.</text>
</comment>
<dbReference type="PANTHER" id="PTHR11576">
    <property type="entry name" value="ZONA PELLUCIDA SPERM-BINDING PROTEIN 3"/>
    <property type="match status" value="1"/>
</dbReference>
<keyword evidence="5 14" id="KW-0964">Secreted</keyword>
<keyword evidence="4 14" id="KW-1003">Cell membrane</keyword>
<dbReference type="FunFam" id="2.60.40.4100:FF:000002">
    <property type="entry name" value="Zona pellucida sperm-binding protein 3"/>
    <property type="match status" value="1"/>
</dbReference>
<reference evidence="16 17" key="1">
    <citation type="submission" date="2019-02" db="EMBL/GenBank/DDBJ databases">
        <title>Opniocepnalus argus genome.</title>
        <authorList>
            <person name="Zhou C."/>
            <person name="Xiao S."/>
        </authorList>
    </citation>
    <scope>NUCLEOTIDE SEQUENCE [LARGE SCALE GENOMIC DNA]</scope>
    <source>
        <strain evidence="16">OARG1902GOOAL</strain>
        <tissue evidence="16">Muscle</tissue>
    </source>
</reference>
<dbReference type="Proteomes" id="UP000503349">
    <property type="component" value="Chromosome 23"/>
</dbReference>
<evidence type="ECO:0000313" key="16">
    <source>
        <dbReference type="EMBL" id="KAF3706305.1"/>
    </source>
</evidence>
<dbReference type="GO" id="GO:0032190">
    <property type="term" value="F:acrosin binding"/>
    <property type="evidence" value="ECO:0007669"/>
    <property type="project" value="TreeGrafter"/>
</dbReference>
<dbReference type="PANTHER" id="PTHR11576:SF2">
    <property type="entry name" value="ZONA PELLUCIDA SPERM-BINDING PROTEIN 3"/>
    <property type="match status" value="1"/>
</dbReference>
<dbReference type="InterPro" id="IPR048290">
    <property type="entry name" value="ZP_chr"/>
</dbReference>
<evidence type="ECO:0000256" key="13">
    <source>
        <dbReference type="ARBA" id="ARBA00023180"/>
    </source>
</evidence>
<comment type="function">
    <text evidence="14">Component of the zona pellucida, an extracellular matrix surrounding oocytes which mediates sperm binding, induction of the acrosome reaction and prevents post-fertilization polyspermy. The zona pellucida is composed of 3 to 4 glycoproteins, ZP1, ZP2, ZP3, and ZP4. ZP3 is essential for sperm binding and zona matrix formation.</text>
</comment>
<evidence type="ECO:0000259" key="15">
    <source>
        <dbReference type="PROSITE" id="PS51034"/>
    </source>
</evidence>
<evidence type="ECO:0000256" key="12">
    <source>
        <dbReference type="ARBA" id="ARBA00023157"/>
    </source>
</evidence>
<dbReference type="AlphaFoldDB" id="A0A6G1QUU0"/>
<dbReference type="InterPro" id="IPR042235">
    <property type="entry name" value="ZP-C_dom"/>
</dbReference>
<keyword evidence="13" id="KW-0325">Glycoprotein</keyword>
<evidence type="ECO:0000256" key="5">
    <source>
        <dbReference type="ARBA" id="ARBA00022525"/>
    </source>
</evidence>
<dbReference type="Gene3D" id="2.60.40.3210">
    <property type="entry name" value="Zona pellucida, ZP-N domain"/>
    <property type="match status" value="1"/>
</dbReference>
<dbReference type="GO" id="GO:0005886">
    <property type="term" value="C:plasma membrane"/>
    <property type="evidence" value="ECO:0007669"/>
    <property type="project" value="UniProtKB-SubCell"/>
</dbReference>
<dbReference type="FunFam" id="2.60.40.3210:FF:000001">
    <property type="entry name" value="Zona pellucida sperm-binding protein 3"/>
    <property type="match status" value="1"/>
</dbReference>
<keyword evidence="17" id="KW-1185">Reference proteome</keyword>
<feature type="domain" description="ZP" evidence="15">
    <location>
        <begin position="143"/>
        <end position="397"/>
    </location>
</feature>
<evidence type="ECO:0000256" key="2">
    <source>
        <dbReference type="ARBA" id="ARBA00006735"/>
    </source>
</evidence>
<dbReference type="GO" id="GO:0035805">
    <property type="term" value="C:egg coat"/>
    <property type="evidence" value="ECO:0007669"/>
    <property type="project" value="UniProtKB-SubCell"/>
</dbReference>
<keyword evidence="7 14" id="KW-0165">Cleavage on pair of basic residues</keyword>
<evidence type="ECO:0000256" key="10">
    <source>
        <dbReference type="ARBA" id="ARBA00022989"/>
    </source>
</evidence>
<evidence type="ECO:0000313" key="17">
    <source>
        <dbReference type="Proteomes" id="UP000503349"/>
    </source>
</evidence>
<dbReference type="Pfam" id="PF23344">
    <property type="entry name" value="ZP-N"/>
    <property type="match status" value="1"/>
</dbReference>
<protein>
    <recommendedName>
        <fullName evidence="3 14">Zona pellucida sperm-binding protein 3</fullName>
    </recommendedName>
</protein>
<dbReference type="EMBL" id="CM015734">
    <property type="protein sequence ID" value="KAF3706305.1"/>
    <property type="molecule type" value="Genomic_DNA"/>
</dbReference>
<comment type="PTM">
    <text evidence="14">Proteolytically cleaved before the transmembrane segment to yield the secreted ectodomain incorporated in the zona pellucida.</text>
</comment>
<dbReference type="GO" id="GO:0035803">
    <property type="term" value="P:egg coat formation"/>
    <property type="evidence" value="ECO:0007669"/>
    <property type="project" value="UniProtKB-UniRule"/>
</dbReference>
<dbReference type="SMART" id="SM00241">
    <property type="entry name" value="ZP"/>
    <property type="match status" value="1"/>
</dbReference>
<evidence type="ECO:0000256" key="11">
    <source>
        <dbReference type="ARBA" id="ARBA00023136"/>
    </source>
</evidence>
<dbReference type="Pfam" id="PF00100">
    <property type="entry name" value="Zona_pellucida"/>
    <property type="match status" value="1"/>
</dbReference>
<keyword evidence="12 14" id="KW-1015">Disulfide bond</keyword>